<comment type="caution">
    <text evidence="1">The sequence shown here is derived from an EMBL/GenBank/DDBJ whole genome shotgun (WGS) entry which is preliminary data.</text>
</comment>
<accession>A0A728QHV8</accession>
<name>A0A728QHV8_SALER</name>
<sequence>MNAQDYTDIISLCDKAIDMLDDFFLSKCEMDLRLVKNVAFIFMDERKIRTDVLDSIPVPMRADFSRCVNHINNVCSYTIYPRKNSETEAIYNCIFYIKEVINHLIEKINTNKKHITVFYSWQLSTPGKYNNYFIRDCLQAAIKEINQLIPIEERDQNHNIEVDSDTQGTSGSPHIFNTILNKIDTATLFIVDISITSKKTCNSNVMLELGYAIKTLGFNNIIMIFNTALGSLDDLPFDLRSQRVSTYSFKEGDDKKQATKYLTSLLKQAISTALQ</sequence>
<reference evidence="1" key="2">
    <citation type="submission" date="2018-07" db="EMBL/GenBank/DDBJ databases">
        <authorList>
            <consortium name="NCBI Pathogen Detection Project"/>
        </authorList>
    </citation>
    <scope>NUCLEOTIDE SEQUENCE</scope>
    <source>
        <strain evidence="1">SAL3357</strain>
    </source>
</reference>
<evidence type="ECO:0000313" key="1">
    <source>
        <dbReference type="EMBL" id="HAE2645444.1"/>
    </source>
</evidence>
<proteinExistence type="predicted"/>
<protein>
    <submittedName>
        <fullName evidence="1">Uncharacterized protein</fullName>
    </submittedName>
</protein>
<dbReference type="EMBL" id="DAARJD010000023">
    <property type="protein sequence ID" value="HAE2645444.1"/>
    <property type="molecule type" value="Genomic_DNA"/>
</dbReference>
<dbReference type="AlphaFoldDB" id="A0A728QHV8"/>
<reference evidence="1" key="1">
    <citation type="journal article" date="2018" name="Genome Biol.">
        <title>SKESA: strategic k-mer extension for scrupulous assemblies.</title>
        <authorList>
            <person name="Souvorov A."/>
            <person name="Agarwala R."/>
            <person name="Lipman D.J."/>
        </authorList>
    </citation>
    <scope>NUCLEOTIDE SEQUENCE</scope>
    <source>
        <strain evidence="1">SAL3357</strain>
    </source>
</reference>
<gene>
    <name evidence="1" type="ORF">GNA85_004085</name>
</gene>
<organism evidence="1">
    <name type="scientific">Salmonella enterica</name>
    <name type="common">Salmonella choleraesuis</name>
    <dbReference type="NCBI Taxonomy" id="28901"/>
    <lineage>
        <taxon>Bacteria</taxon>
        <taxon>Pseudomonadati</taxon>
        <taxon>Pseudomonadota</taxon>
        <taxon>Gammaproteobacteria</taxon>
        <taxon>Enterobacterales</taxon>
        <taxon>Enterobacteriaceae</taxon>
        <taxon>Salmonella</taxon>
    </lineage>
</organism>